<name>D4L430_9FIRM</name>
<dbReference type="Pfam" id="PF04542">
    <property type="entry name" value="Sigma70_r2"/>
    <property type="match status" value="1"/>
</dbReference>
<dbReference type="InterPro" id="IPR014284">
    <property type="entry name" value="RNA_pol_sigma-70_dom"/>
</dbReference>
<dbReference type="GO" id="GO:0003677">
    <property type="term" value="F:DNA binding"/>
    <property type="evidence" value="ECO:0007669"/>
    <property type="project" value="UniProtKB-KW"/>
</dbReference>
<reference evidence="8 9" key="2">
    <citation type="submission" date="2010-03" db="EMBL/GenBank/DDBJ databases">
        <authorList>
            <person name="Pajon A."/>
        </authorList>
    </citation>
    <scope>NUCLEOTIDE SEQUENCE [LARGE SCALE GENOMIC DNA]</scope>
    <source>
        <strain evidence="8 9">XB6B4</strain>
    </source>
</reference>
<dbReference type="InterPro" id="IPR013249">
    <property type="entry name" value="RNA_pol_sigma70_r4_t2"/>
</dbReference>
<dbReference type="PATRIC" id="fig|718255.3.peg.1528"/>
<proteinExistence type="inferred from homology"/>
<dbReference type="Gene3D" id="1.10.1740.10">
    <property type="match status" value="1"/>
</dbReference>
<comment type="similarity">
    <text evidence="1">Belongs to the sigma-70 factor family. ECF subfamily.</text>
</comment>
<dbReference type="CDD" id="cd06171">
    <property type="entry name" value="Sigma70_r4"/>
    <property type="match status" value="1"/>
</dbReference>
<keyword evidence="3" id="KW-0731">Sigma factor</keyword>
<dbReference type="KEGG" id="rix:RO1_42000"/>
<dbReference type="SUPFAM" id="SSF88659">
    <property type="entry name" value="Sigma3 and sigma4 domains of RNA polymerase sigma factors"/>
    <property type="match status" value="1"/>
</dbReference>
<evidence type="ECO:0000259" key="6">
    <source>
        <dbReference type="Pfam" id="PF04542"/>
    </source>
</evidence>
<gene>
    <name evidence="8" type="ORF">RO1_42000</name>
</gene>
<dbReference type="PANTHER" id="PTHR43133:SF8">
    <property type="entry name" value="RNA POLYMERASE SIGMA FACTOR HI_1459-RELATED"/>
    <property type="match status" value="1"/>
</dbReference>
<accession>D4L430</accession>
<keyword evidence="5" id="KW-0804">Transcription</keyword>
<keyword evidence="2" id="KW-0805">Transcription regulation</keyword>
<protein>
    <submittedName>
        <fullName evidence="8">RNA polymerase sigma factor, sigma-70 family</fullName>
    </submittedName>
</protein>
<evidence type="ECO:0000256" key="5">
    <source>
        <dbReference type="ARBA" id="ARBA00023163"/>
    </source>
</evidence>
<dbReference type="Pfam" id="PF08281">
    <property type="entry name" value="Sigma70_r4_2"/>
    <property type="match status" value="1"/>
</dbReference>
<evidence type="ECO:0000256" key="4">
    <source>
        <dbReference type="ARBA" id="ARBA00023125"/>
    </source>
</evidence>
<organism evidence="8 9">
    <name type="scientific">Roseburia intestinalis XB6B4</name>
    <dbReference type="NCBI Taxonomy" id="718255"/>
    <lineage>
        <taxon>Bacteria</taxon>
        <taxon>Bacillati</taxon>
        <taxon>Bacillota</taxon>
        <taxon>Clostridia</taxon>
        <taxon>Lachnospirales</taxon>
        <taxon>Lachnospiraceae</taxon>
        <taxon>Roseburia</taxon>
    </lineage>
</organism>
<dbReference type="NCBIfam" id="TIGR02937">
    <property type="entry name" value="sigma70-ECF"/>
    <property type="match status" value="1"/>
</dbReference>
<dbReference type="Proteomes" id="UP000008953">
    <property type="component" value="Chromosome"/>
</dbReference>
<feature type="domain" description="RNA polymerase sigma factor 70 region 4 type 2" evidence="7">
    <location>
        <begin position="121"/>
        <end position="169"/>
    </location>
</feature>
<sequence>MIGENAMKDSELIQKVHSGNKEAVGSIIERYYADIYRFCLYMVQTEDDAYDIAQETFLKFMKYGASYKHHNLKGYLLTIARNICFNYFRDKKEKVTAIEWEEIDKIPNNKDMLTEAEDAVYLRNLLKELSQDTREVIILRIYEEMKFKDIAKIMGCSVSTTKSRFRLGVNQLKKLMENDYER</sequence>
<evidence type="ECO:0000313" key="9">
    <source>
        <dbReference type="Proteomes" id="UP000008953"/>
    </source>
</evidence>
<dbReference type="Gene3D" id="1.10.10.10">
    <property type="entry name" value="Winged helix-like DNA-binding domain superfamily/Winged helix DNA-binding domain"/>
    <property type="match status" value="1"/>
</dbReference>
<dbReference type="InterPro" id="IPR036388">
    <property type="entry name" value="WH-like_DNA-bd_sf"/>
</dbReference>
<dbReference type="PANTHER" id="PTHR43133">
    <property type="entry name" value="RNA POLYMERASE ECF-TYPE SIGMA FACTO"/>
    <property type="match status" value="1"/>
</dbReference>
<evidence type="ECO:0000256" key="2">
    <source>
        <dbReference type="ARBA" id="ARBA00023015"/>
    </source>
</evidence>
<reference evidence="8 9" key="1">
    <citation type="submission" date="2010-03" db="EMBL/GenBank/DDBJ databases">
        <title>The genome sequence of Roseburia intestinalis XB6B4.</title>
        <authorList>
            <consortium name="metaHIT consortium -- http://www.metahit.eu/"/>
            <person name="Pajon A."/>
            <person name="Turner K."/>
            <person name="Parkhill J."/>
            <person name="Bernalier A."/>
        </authorList>
    </citation>
    <scope>NUCLEOTIDE SEQUENCE [LARGE SCALE GENOMIC DNA]</scope>
    <source>
        <strain evidence="8 9">XB6B4</strain>
    </source>
</reference>
<dbReference type="InterPro" id="IPR013324">
    <property type="entry name" value="RNA_pol_sigma_r3/r4-like"/>
</dbReference>
<evidence type="ECO:0000256" key="1">
    <source>
        <dbReference type="ARBA" id="ARBA00010641"/>
    </source>
</evidence>
<dbReference type="AlphaFoldDB" id="D4L430"/>
<dbReference type="SUPFAM" id="SSF88946">
    <property type="entry name" value="Sigma2 domain of RNA polymerase sigma factors"/>
    <property type="match status" value="1"/>
</dbReference>
<dbReference type="InterPro" id="IPR039425">
    <property type="entry name" value="RNA_pol_sigma-70-like"/>
</dbReference>
<dbReference type="GO" id="GO:0016987">
    <property type="term" value="F:sigma factor activity"/>
    <property type="evidence" value="ECO:0007669"/>
    <property type="project" value="UniProtKB-KW"/>
</dbReference>
<dbReference type="HOGENOM" id="CLU_047691_3_4_9"/>
<dbReference type="InterPro" id="IPR007627">
    <property type="entry name" value="RNA_pol_sigma70_r2"/>
</dbReference>
<keyword evidence="4" id="KW-0238">DNA-binding</keyword>
<evidence type="ECO:0000259" key="7">
    <source>
        <dbReference type="Pfam" id="PF08281"/>
    </source>
</evidence>
<dbReference type="EMBL" id="FP929050">
    <property type="protein sequence ID" value="CBL14370.1"/>
    <property type="molecule type" value="Genomic_DNA"/>
</dbReference>
<dbReference type="GO" id="GO:0006352">
    <property type="term" value="P:DNA-templated transcription initiation"/>
    <property type="evidence" value="ECO:0007669"/>
    <property type="project" value="InterPro"/>
</dbReference>
<evidence type="ECO:0000256" key="3">
    <source>
        <dbReference type="ARBA" id="ARBA00023082"/>
    </source>
</evidence>
<dbReference type="InterPro" id="IPR013325">
    <property type="entry name" value="RNA_pol_sigma_r2"/>
</dbReference>
<feature type="domain" description="RNA polymerase sigma-70 region 2" evidence="6">
    <location>
        <begin position="27"/>
        <end position="92"/>
    </location>
</feature>
<evidence type="ECO:0000313" key="8">
    <source>
        <dbReference type="EMBL" id="CBL14370.1"/>
    </source>
</evidence>